<accession>A0A7R9LYF8</accession>
<evidence type="ECO:0000256" key="1">
    <source>
        <dbReference type="ARBA" id="ARBA00010134"/>
    </source>
</evidence>
<dbReference type="InterPro" id="IPR001309">
    <property type="entry name" value="Pept_C14_p20"/>
</dbReference>
<dbReference type="GO" id="GO:0006508">
    <property type="term" value="P:proteolysis"/>
    <property type="evidence" value="ECO:0007669"/>
    <property type="project" value="InterPro"/>
</dbReference>
<dbReference type="OrthoDB" id="6097640at2759"/>
<dbReference type="AlphaFoldDB" id="A0A7R9LYF8"/>
<dbReference type="EMBL" id="CAJPVJ010003929">
    <property type="protein sequence ID" value="CAG2168106.1"/>
    <property type="molecule type" value="Genomic_DNA"/>
</dbReference>
<proteinExistence type="inferred from homology"/>
<dbReference type="Proteomes" id="UP000728032">
    <property type="component" value="Unassembled WGS sequence"/>
</dbReference>
<dbReference type="PROSITE" id="PS50208">
    <property type="entry name" value="CASPASE_P20"/>
    <property type="match status" value="1"/>
</dbReference>
<sequence length="299" mass="34423">MDQEGPRLHFLDNLNAYVAGVQLTPQFIEYLRKHPCAPYYLNDILRDFNGTYTEAHKRQIFSQFTTERSNCDLLANILEKVGQLDKADELRRFNRSEVPMQYKNATNLTVVKARTLRSGNTRHFEMDSNPRGRAIIFLTEPRVRNETLRWKSVLSQIDFEVEVHENVTCVQMSGLLDTVAAQGVKGNALLVMFIGHGYEEKVLGFNESDEMAIKDIVDKFSEIKCIKSWYDPTSGLTLFGQTLSHTIAQFAWYKHLTELVTLTHDRLEQEFGGTPDELRPEIRLNSVGRQLYLNPGLYK</sequence>
<protein>
    <recommendedName>
        <fullName evidence="2">Caspase family p20 domain-containing protein</fullName>
    </recommendedName>
</protein>
<organism evidence="3">
    <name type="scientific">Oppiella nova</name>
    <dbReference type="NCBI Taxonomy" id="334625"/>
    <lineage>
        <taxon>Eukaryota</taxon>
        <taxon>Metazoa</taxon>
        <taxon>Ecdysozoa</taxon>
        <taxon>Arthropoda</taxon>
        <taxon>Chelicerata</taxon>
        <taxon>Arachnida</taxon>
        <taxon>Acari</taxon>
        <taxon>Acariformes</taxon>
        <taxon>Sarcoptiformes</taxon>
        <taxon>Oribatida</taxon>
        <taxon>Brachypylina</taxon>
        <taxon>Oppioidea</taxon>
        <taxon>Oppiidae</taxon>
        <taxon>Oppiella</taxon>
    </lineage>
</organism>
<name>A0A7R9LYF8_9ACAR</name>
<dbReference type="SMART" id="SM00115">
    <property type="entry name" value="CASc"/>
    <property type="match status" value="1"/>
</dbReference>
<evidence type="ECO:0000259" key="2">
    <source>
        <dbReference type="PROSITE" id="PS50208"/>
    </source>
</evidence>
<keyword evidence="4" id="KW-1185">Reference proteome</keyword>
<dbReference type="InterPro" id="IPR011600">
    <property type="entry name" value="Pept_C14_caspase"/>
</dbReference>
<evidence type="ECO:0000313" key="4">
    <source>
        <dbReference type="Proteomes" id="UP000728032"/>
    </source>
</evidence>
<dbReference type="InterPro" id="IPR015917">
    <property type="entry name" value="Pept_C14A"/>
</dbReference>
<comment type="similarity">
    <text evidence="1">Belongs to the peptidase C14A family.</text>
</comment>
<evidence type="ECO:0000313" key="3">
    <source>
        <dbReference type="EMBL" id="CAD7650034.1"/>
    </source>
</evidence>
<dbReference type="Gene3D" id="3.40.50.1460">
    <property type="match status" value="1"/>
</dbReference>
<dbReference type="GO" id="GO:0004197">
    <property type="term" value="F:cysteine-type endopeptidase activity"/>
    <property type="evidence" value="ECO:0007669"/>
    <property type="project" value="InterPro"/>
</dbReference>
<dbReference type="Pfam" id="PF00656">
    <property type="entry name" value="Peptidase_C14"/>
    <property type="match status" value="1"/>
</dbReference>
<gene>
    <name evidence="3" type="ORF">ONB1V03_LOCUS7599</name>
</gene>
<dbReference type="SUPFAM" id="SSF52129">
    <property type="entry name" value="Caspase-like"/>
    <property type="match status" value="1"/>
</dbReference>
<feature type="domain" description="Caspase family p20" evidence="2">
    <location>
        <begin position="153"/>
        <end position="225"/>
    </location>
</feature>
<reference evidence="3" key="1">
    <citation type="submission" date="2020-11" db="EMBL/GenBank/DDBJ databases">
        <authorList>
            <person name="Tran Van P."/>
        </authorList>
    </citation>
    <scope>NUCLEOTIDE SEQUENCE</scope>
</reference>
<dbReference type="EMBL" id="OC918754">
    <property type="protein sequence ID" value="CAD7650034.1"/>
    <property type="molecule type" value="Genomic_DNA"/>
</dbReference>
<dbReference type="InterPro" id="IPR029030">
    <property type="entry name" value="Caspase-like_dom_sf"/>
</dbReference>